<evidence type="ECO:0000313" key="2">
    <source>
        <dbReference type="Proteomes" id="UP001341840"/>
    </source>
</evidence>
<evidence type="ECO:0000313" key="1">
    <source>
        <dbReference type="EMBL" id="MED6121945.1"/>
    </source>
</evidence>
<proteinExistence type="predicted"/>
<organism evidence="1 2">
    <name type="scientific">Stylosanthes scabra</name>
    <dbReference type="NCBI Taxonomy" id="79078"/>
    <lineage>
        <taxon>Eukaryota</taxon>
        <taxon>Viridiplantae</taxon>
        <taxon>Streptophyta</taxon>
        <taxon>Embryophyta</taxon>
        <taxon>Tracheophyta</taxon>
        <taxon>Spermatophyta</taxon>
        <taxon>Magnoliopsida</taxon>
        <taxon>eudicotyledons</taxon>
        <taxon>Gunneridae</taxon>
        <taxon>Pentapetalae</taxon>
        <taxon>rosids</taxon>
        <taxon>fabids</taxon>
        <taxon>Fabales</taxon>
        <taxon>Fabaceae</taxon>
        <taxon>Papilionoideae</taxon>
        <taxon>50 kb inversion clade</taxon>
        <taxon>dalbergioids sensu lato</taxon>
        <taxon>Dalbergieae</taxon>
        <taxon>Pterocarpus clade</taxon>
        <taxon>Stylosanthes</taxon>
    </lineage>
</organism>
<protein>
    <submittedName>
        <fullName evidence="1">Uncharacterized protein</fullName>
    </submittedName>
</protein>
<comment type="caution">
    <text evidence="1">The sequence shown here is derived from an EMBL/GenBank/DDBJ whole genome shotgun (WGS) entry which is preliminary data.</text>
</comment>
<dbReference type="Proteomes" id="UP001341840">
    <property type="component" value="Unassembled WGS sequence"/>
</dbReference>
<keyword evidence="2" id="KW-1185">Reference proteome</keyword>
<gene>
    <name evidence="1" type="ORF">PIB30_034994</name>
</gene>
<dbReference type="EMBL" id="JASCZI010030373">
    <property type="protein sequence ID" value="MED6121945.1"/>
    <property type="molecule type" value="Genomic_DNA"/>
</dbReference>
<accession>A0ABU6RD99</accession>
<name>A0ABU6RD99_9FABA</name>
<sequence>MTTTQSPIKQPIIIHLFPSKQNGGLTINTQTPSSNSSTNIRQIWTPTPSKQFQPLTDAMVADASSEASSSRRFLNVVSLLQASGQGPITYAEPRAPDPAAVCHIHRRPFSDQISSHPPYPNALLIRRFFFHLPHHHLLHPFPTTLLKARPPHLDDSHRYRPSIAKTPSDYRQSPSIIDGHRYLRSMVSVALAPLVGSGSI</sequence>
<reference evidence="1 2" key="1">
    <citation type="journal article" date="2023" name="Plants (Basel)">
        <title>Bridging the Gap: Combining Genomics and Transcriptomics Approaches to Understand Stylosanthes scabra, an Orphan Legume from the Brazilian Caatinga.</title>
        <authorList>
            <person name="Ferreira-Neto J.R.C."/>
            <person name="da Silva M.D."/>
            <person name="Binneck E."/>
            <person name="de Melo N.F."/>
            <person name="da Silva R.H."/>
            <person name="de Melo A.L.T.M."/>
            <person name="Pandolfi V."/>
            <person name="Bustamante F.O."/>
            <person name="Brasileiro-Vidal A.C."/>
            <person name="Benko-Iseppon A.M."/>
        </authorList>
    </citation>
    <scope>NUCLEOTIDE SEQUENCE [LARGE SCALE GENOMIC DNA]</scope>
    <source>
        <tissue evidence="1">Leaves</tissue>
    </source>
</reference>